<dbReference type="GO" id="GO:0016301">
    <property type="term" value="F:kinase activity"/>
    <property type="evidence" value="ECO:0007669"/>
    <property type="project" value="UniProtKB-KW"/>
</dbReference>
<reference evidence="2 3" key="1">
    <citation type="submission" date="2016-11" db="EMBL/GenBank/DDBJ databases">
        <authorList>
            <person name="Jaros S."/>
            <person name="Januszkiewicz K."/>
            <person name="Wedrychowicz H."/>
        </authorList>
    </citation>
    <scope>NUCLEOTIDE SEQUENCE [LARGE SCALE GENOMIC DNA]</scope>
    <source>
        <strain evidence="2 3">DSM 15929</strain>
    </source>
</reference>
<protein>
    <submittedName>
        <fullName evidence="2">Beta-glucoside kinase</fullName>
    </submittedName>
</protein>
<evidence type="ECO:0000313" key="2">
    <source>
        <dbReference type="EMBL" id="SHL44118.1"/>
    </source>
</evidence>
<keyword evidence="3" id="KW-1185">Reference proteome</keyword>
<dbReference type="Pfam" id="PF00480">
    <property type="entry name" value="ROK"/>
    <property type="match status" value="1"/>
</dbReference>
<evidence type="ECO:0000313" key="3">
    <source>
        <dbReference type="Proteomes" id="UP000184386"/>
    </source>
</evidence>
<dbReference type="Gene3D" id="3.30.420.40">
    <property type="match status" value="2"/>
</dbReference>
<dbReference type="OrthoDB" id="9795247at2"/>
<organism evidence="2 3">
    <name type="scientific">Anaerocolumna jejuensis DSM 15929</name>
    <dbReference type="NCBI Taxonomy" id="1121322"/>
    <lineage>
        <taxon>Bacteria</taxon>
        <taxon>Bacillati</taxon>
        <taxon>Bacillota</taxon>
        <taxon>Clostridia</taxon>
        <taxon>Lachnospirales</taxon>
        <taxon>Lachnospiraceae</taxon>
        <taxon>Anaerocolumna</taxon>
    </lineage>
</organism>
<keyword evidence="2" id="KW-0808">Transferase</keyword>
<dbReference type="AlphaFoldDB" id="A0A1M7AN21"/>
<evidence type="ECO:0000256" key="1">
    <source>
        <dbReference type="ARBA" id="ARBA00006479"/>
    </source>
</evidence>
<dbReference type="RefSeq" id="WP_073279830.1">
    <property type="nucleotide sequence ID" value="NZ_FRAC01000033.1"/>
</dbReference>
<dbReference type="STRING" id="1121322.SAMN02745136_04906"/>
<dbReference type="PANTHER" id="PTHR18964">
    <property type="entry name" value="ROK (REPRESSOR, ORF, KINASE) FAMILY"/>
    <property type="match status" value="1"/>
</dbReference>
<sequence length="294" mass="32337">MGNYITMDIGGTFIKYGLMNKEFCEESSLVLPTEKNPERFLQQLLQIIYENKAGAEGVAISMGGFINPVTGQNSDYSVGDNFKAYNLKEELMRQTELPVAIENDSNCAALAELKFGAGKACSDFCMVTLGTGIGGAIIHNRKLLRGRNFKAGEFGFTIIGREGDNGGYTYKAASATAVLAGRVSEKLGQSVDGNYVFDHLEDRRVREIYEEWLDDLAIVIGNTAVSFDPEKVIIGGGISARENFIMDLESRVYHIFKHLKDYVTIEACKLGNDAGKIGALINFIEQYGKERCSK</sequence>
<keyword evidence="2" id="KW-0418">Kinase</keyword>
<dbReference type="Proteomes" id="UP000184386">
    <property type="component" value="Unassembled WGS sequence"/>
</dbReference>
<dbReference type="CDD" id="cd24068">
    <property type="entry name" value="ASKHA_NBD_ROK_FnNanK-like"/>
    <property type="match status" value="1"/>
</dbReference>
<dbReference type="SUPFAM" id="SSF53067">
    <property type="entry name" value="Actin-like ATPase domain"/>
    <property type="match status" value="1"/>
</dbReference>
<comment type="similarity">
    <text evidence="1">Belongs to the ROK (NagC/XylR) family.</text>
</comment>
<dbReference type="InterPro" id="IPR000600">
    <property type="entry name" value="ROK"/>
</dbReference>
<proteinExistence type="inferred from homology"/>
<name>A0A1M7AN21_9FIRM</name>
<dbReference type="PANTHER" id="PTHR18964:SF165">
    <property type="entry name" value="BETA-GLUCOSIDE KINASE"/>
    <property type="match status" value="1"/>
</dbReference>
<gene>
    <name evidence="2" type="ORF">SAMN02745136_04906</name>
</gene>
<dbReference type="InterPro" id="IPR043129">
    <property type="entry name" value="ATPase_NBD"/>
</dbReference>
<accession>A0A1M7AN21</accession>
<dbReference type="EMBL" id="FRAC01000033">
    <property type="protein sequence ID" value="SHL44118.1"/>
    <property type="molecule type" value="Genomic_DNA"/>
</dbReference>